<keyword evidence="7" id="KW-0769">Symport</keyword>
<keyword evidence="5 7" id="KW-1133">Transmembrane helix</keyword>
<dbReference type="PANTHER" id="PTHR42865">
    <property type="entry name" value="PROTON/GLUTAMATE-ASPARTATE SYMPORTER"/>
    <property type="match status" value="1"/>
</dbReference>
<evidence type="ECO:0000256" key="2">
    <source>
        <dbReference type="ARBA" id="ARBA00022448"/>
    </source>
</evidence>
<keyword evidence="6 7" id="KW-0472">Membrane</keyword>
<dbReference type="Proteomes" id="UP001157938">
    <property type="component" value="Unassembled WGS sequence"/>
</dbReference>
<feature type="chain" id="PRO_5043348043" description="Amino acid transporter" evidence="8">
    <location>
        <begin position="18"/>
        <end position="500"/>
    </location>
</feature>
<feature type="transmembrane region" description="Helical" evidence="7">
    <location>
        <begin position="158"/>
        <end position="177"/>
    </location>
</feature>
<evidence type="ECO:0000256" key="8">
    <source>
        <dbReference type="SAM" id="SignalP"/>
    </source>
</evidence>
<proteinExistence type="inferred from homology"/>
<evidence type="ECO:0000313" key="12">
    <source>
        <dbReference type="Proteomes" id="UP001159659"/>
    </source>
</evidence>
<organism evidence="10 12">
    <name type="scientific">Peronospora farinosa</name>
    <dbReference type="NCBI Taxonomy" id="134698"/>
    <lineage>
        <taxon>Eukaryota</taxon>
        <taxon>Sar</taxon>
        <taxon>Stramenopiles</taxon>
        <taxon>Oomycota</taxon>
        <taxon>Peronosporomycetes</taxon>
        <taxon>Peronosporales</taxon>
        <taxon>Peronosporaceae</taxon>
        <taxon>Peronospora</taxon>
    </lineage>
</organism>
<dbReference type="GO" id="GO:0005886">
    <property type="term" value="C:plasma membrane"/>
    <property type="evidence" value="ECO:0007669"/>
    <property type="project" value="UniProtKB-SubCell"/>
</dbReference>
<dbReference type="PANTHER" id="PTHR42865:SF7">
    <property type="entry name" value="PROTON_GLUTAMATE-ASPARTATE SYMPORTER"/>
    <property type="match status" value="1"/>
</dbReference>
<feature type="transmembrane region" description="Helical" evidence="7">
    <location>
        <begin position="41"/>
        <end position="62"/>
    </location>
</feature>
<dbReference type="PRINTS" id="PR00173">
    <property type="entry name" value="EDTRNSPORT"/>
</dbReference>
<dbReference type="Pfam" id="PF00375">
    <property type="entry name" value="SDF"/>
    <property type="match status" value="1"/>
</dbReference>
<feature type="signal peptide" evidence="8">
    <location>
        <begin position="1"/>
        <end position="17"/>
    </location>
</feature>
<reference evidence="10" key="2">
    <citation type="submission" date="2022-12" db="EMBL/GenBank/DDBJ databases">
        <authorList>
            <person name="Webb A."/>
        </authorList>
    </citation>
    <scope>NUCLEOTIDE SEQUENCE</scope>
    <source>
        <strain evidence="10">Pf2</strain>
    </source>
</reference>
<dbReference type="EMBL" id="CANTFK010000825">
    <property type="protein sequence ID" value="CAI5729191.1"/>
    <property type="molecule type" value="Genomic_DNA"/>
</dbReference>
<dbReference type="InterPro" id="IPR001991">
    <property type="entry name" value="Na-dicarboxylate_symporter"/>
</dbReference>
<evidence type="ECO:0000313" key="11">
    <source>
        <dbReference type="Proteomes" id="UP001157938"/>
    </source>
</evidence>
<gene>
    <name evidence="9" type="ORF">PFR001_LOCUS6208</name>
    <name evidence="10" type="ORF">PFR002_LOCUS5972</name>
</gene>
<accession>A0AAV0TXY3</accession>
<sequence>MVVLFLAFVGLTLPLTALHATLTGSHMQLSWYWMKVTAATLVAFTLATLLASALGALLAVALQSVIPTLTHVWGIPSSGATVSFGCPRDVANGFVALQNDGKLVCSANGTTFVLDDMAKTFVTASKTQTFLHISEQVVQVTESLFPASLVDAFIDGNVLSLVVGGLVLGVALTGSFLEEKRKERDDAVDCHPFHEEECEQKQDLLILQLVTQAEAVGCRALSWLQAYLPLIAAFMISSVLLQTSAFPFTVDSGDTVVVTAVLALLAVLLLALVLDVVVMILLTTVLTRSNPFAFLEHLLPAQLLALSSGSSIVALPATVSAVVASRRVSPALAFIVCSTSTVLNQTGAALYLSASTLFVLSAAALDMSEDEVIASQSTSIVAAMVFTNVLVTSVISPLPGGSKTAVLATTLSAVFGISTGLRAVLVAFLAALEWVTGPYIACVNITNNALIVLVIAHYFEGQVVAETEGNVDEDGAVAHESSVQALRQVRVQDMADENWI</sequence>
<comment type="similarity">
    <text evidence="7">Belongs to the dicarboxylate/amino acid:cation symporter (DAACS) (TC 2.A.23) family.</text>
</comment>
<evidence type="ECO:0000256" key="3">
    <source>
        <dbReference type="ARBA" id="ARBA00022475"/>
    </source>
</evidence>
<evidence type="ECO:0000256" key="7">
    <source>
        <dbReference type="RuleBase" id="RU361216"/>
    </source>
</evidence>
<evidence type="ECO:0000313" key="9">
    <source>
        <dbReference type="EMBL" id="CAH0490910.1"/>
    </source>
</evidence>
<feature type="transmembrane region" description="Helical" evidence="7">
    <location>
        <begin position="303"/>
        <end position="324"/>
    </location>
</feature>
<feature type="transmembrane region" description="Helical" evidence="7">
    <location>
        <begin position="372"/>
        <end position="395"/>
    </location>
</feature>
<evidence type="ECO:0000256" key="4">
    <source>
        <dbReference type="ARBA" id="ARBA00022692"/>
    </source>
</evidence>
<dbReference type="Gene3D" id="1.10.3860.10">
    <property type="entry name" value="Sodium:dicarboxylate symporter"/>
    <property type="match status" value="1"/>
</dbReference>
<evidence type="ECO:0000313" key="10">
    <source>
        <dbReference type="EMBL" id="CAI5729191.1"/>
    </source>
</evidence>
<feature type="transmembrane region" description="Helical" evidence="7">
    <location>
        <begin position="438"/>
        <end position="459"/>
    </location>
</feature>
<feature type="transmembrane region" description="Helical" evidence="7">
    <location>
        <begin position="226"/>
        <end position="249"/>
    </location>
</feature>
<name>A0AAV0TXY3_9STRA</name>
<dbReference type="InterPro" id="IPR036458">
    <property type="entry name" value="Na:dicarbo_symporter_sf"/>
</dbReference>
<keyword evidence="8" id="KW-0732">Signal</keyword>
<dbReference type="Proteomes" id="UP001159659">
    <property type="component" value="Unassembled WGS sequence"/>
</dbReference>
<dbReference type="AlphaFoldDB" id="A0AAV0TXY3"/>
<dbReference type="EMBL" id="CAKLBC010001311">
    <property type="protein sequence ID" value="CAH0490910.1"/>
    <property type="molecule type" value="Genomic_DNA"/>
</dbReference>
<feature type="transmembrane region" description="Helical" evidence="7">
    <location>
        <begin position="256"/>
        <end position="283"/>
    </location>
</feature>
<comment type="caution">
    <text evidence="10">The sequence shown here is derived from an EMBL/GenBank/DDBJ whole genome shotgun (WGS) entry which is preliminary data.</text>
</comment>
<reference evidence="9 11" key="1">
    <citation type="submission" date="2021-11" db="EMBL/GenBank/DDBJ databases">
        <authorList>
            <person name="Islam A."/>
            <person name="Islam S."/>
            <person name="Flora M.S."/>
            <person name="Rahman M."/>
            <person name="Ziaur R.M."/>
            <person name="Epstein J.H."/>
            <person name="Hassan M."/>
            <person name="Klassen M."/>
            <person name="Woodard K."/>
            <person name="Webb A."/>
            <person name="Webby R.J."/>
            <person name="El Zowalaty M.E."/>
        </authorList>
    </citation>
    <scope>NUCLEOTIDE SEQUENCE [LARGE SCALE GENOMIC DNA]</scope>
    <source>
        <strain evidence="9">Pf1</strain>
    </source>
</reference>
<keyword evidence="11" id="KW-1185">Reference proteome</keyword>
<keyword evidence="2 7" id="KW-0813">Transport</keyword>
<dbReference type="GO" id="GO:0015293">
    <property type="term" value="F:symporter activity"/>
    <property type="evidence" value="ECO:0007669"/>
    <property type="project" value="UniProtKB-UniRule"/>
</dbReference>
<evidence type="ECO:0000256" key="5">
    <source>
        <dbReference type="ARBA" id="ARBA00022989"/>
    </source>
</evidence>
<comment type="subcellular location">
    <subcellularLocation>
        <location evidence="1">Cell membrane</location>
        <topology evidence="1">Multi-pass membrane protein</topology>
    </subcellularLocation>
    <subcellularLocation>
        <location evidence="7">Membrane</location>
        <topology evidence="7">Multi-pass membrane protein</topology>
    </subcellularLocation>
</comment>
<feature type="transmembrane region" description="Helical" evidence="7">
    <location>
        <begin position="407"/>
        <end position="432"/>
    </location>
</feature>
<protein>
    <recommendedName>
        <fullName evidence="7">Amino acid transporter</fullName>
    </recommendedName>
</protein>
<dbReference type="SUPFAM" id="SSF118215">
    <property type="entry name" value="Proton glutamate symport protein"/>
    <property type="match status" value="1"/>
</dbReference>
<evidence type="ECO:0000256" key="1">
    <source>
        <dbReference type="ARBA" id="ARBA00004651"/>
    </source>
</evidence>
<keyword evidence="4 7" id="KW-0812">Transmembrane</keyword>
<evidence type="ECO:0000256" key="6">
    <source>
        <dbReference type="ARBA" id="ARBA00023136"/>
    </source>
</evidence>
<keyword evidence="3" id="KW-1003">Cell membrane</keyword>